<sequence>MTQYHPAANDITDGIPDDVLNALPEEAKAVVRTLLARVSERSYRRGVQQGVTVSQRSPGSLPKDLHAWRYGASTDLSVWADFDMVEPSMSRLYAENGSLRRVGLWEASKAR</sequence>
<proteinExistence type="predicted"/>
<name>A0ABW4TXD3_9SPHN</name>
<organism evidence="1 2">
    <name type="scientific">Sphingomonas arantia</name>
    <dbReference type="NCBI Taxonomy" id="1460676"/>
    <lineage>
        <taxon>Bacteria</taxon>
        <taxon>Pseudomonadati</taxon>
        <taxon>Pseudomonadota</taxon>
        <taxon>Alphaproteobacteria</taxon>
        <taxon>Sphingomonadales</taxon>
        <taxon>Sphingomonadaceae</taxon>
        <taxon>Sphingomonas</taxon>
    </lineage>
</organism>
<evidence type="ECO:0000313" key="1">
    <source>
        <dbReference type="EMBL" id="MFD1951360.1"/>
    </source>
</evidence>
<dbReference type="Proteomes" id="UP001597400">
    <property type="component" value="Unassembled WGS sequence"/>
</dbReference>
<dbReference type="RefSeq" id="WP_380929953.1">
    <property type="nucleotide sequence ID" value="NZ_JBHUGS010000002.1"/>
</dbReference>
<accession>A0ABW4TXD3</accession>
<protein>
    <submittedName>
        <fullName evidence="1">Uncharacterized protein</fullName>
    </submittedName>
</protein>
<comment type="caution">
    <text evidence="1">The sequence shown here is derived from an EMBL/GenBank/DDBJ whole genome shotgun (WGS) entry which is preliminary data.</text>
</comment>
<dbReference type="EMBL" id="JBHUGS010000002">
    <property type="protein sequence ID" value="MFD1951360.1"/>
    <property type="molecule type" value="Genomic_DNA"/>
</dbReference>
<gene>
    <name evidence="1" type="ORF">ACFSGX_11355</name>
</gene>
<evidence type="ECO:0000313" key="2">
    <source>
        <dbReference type="Proteomes" id="UP001597400"/>
    </source>
</evidence>
<reference evidence="2" key="1">
    <citation type="journal article" date="2019" name="Int. J. Syst. Evol. Microbiol.">
        <title>The Global Catalogue of Microorganisms (GCM) 10K type strain sequencing project: providing services to taxonomists for standard genome sequencing and annotation.</title>
        <authorList>
            <consortium name="The Broad Institute Genomics Platform"/>
            <consortium name="The Broad Institute Genome Sequencing Center for Infectious Disease"/>
            <person name="Wu L."/>
            <person name="Ma J."/>
        </authorList>
    </citation>
    <scope>NUCLEOTIDE SEQUENCE [LARGE SCALE GENOMIC DNA]</scope>
    <source>
        <strain evidence="2">CGMCC 1.12702</strain>
    </source>
</reference>
<keyword evidence="2" id="KW-1185">Reference proteome</keyword>